<dbReference type="OrthoDB" id="2360619at2"/>
<proteinExistence type="predicted"/>
<accession>A0A1W5ZZ28</accession>
<protein>
    <submittedName>
        <fullName evidence="1">Uncharacterized protein</fullName>
    </submittedName>
</protein>
<reference evidence="1 2" key="1">
    <citation type="submission" date="2017-04" db="EMBL/GenBank/DDBJ databases">
        <title>The whole genome sequencing and assembly of Halobacillus mangrovi strain.</title>
        <authorList>
            <person name="Lee S.-J."/>
            <person name="Park M.-K."/>
            <person name="Kim J.-Y."/>
            <person name="Lee Y.-J."/>
            <person name="Yi H."/>
            <person name="Bahn Y.-S."/>
            <person name="Kim J.F."/>
            <person name="Lee D.-W."/>
        </authorList>
    </citation>
    <scope>NUCLEOTIDE SEQUENCE [LARGE SCALE GENOMIC DNA]</scope>
    <source>
        <strain evidence="1 2">KTB 131</strain>
    </source>
</reference>
<name>A0A1W5ZZ28_9BACI</name>
<evidence type="ECO:0000313" key="2">
    <source>
        <dbReference type="Proteomes" id="UP000192527"/>
    </source>
</evidence>
<keyword evidence="2" id="KW-1185">Reference proteome</keyword>
<sequence>MLSFEEKLSIIEEFEELEKKEVSLGRVNFHYEESLYDKKVVVYRLHPNGSGFVYAGQMEDYPTDSKGMVNIKDFDADELRLLIRDAIDSLSLSPAEKDPVMEEWLNDYDQALVLMREEDGYNVYADEQLEGTFNSYEEAANFLQQEGFSRL</sequence>
<dbReference type="RefSeq" id="WP_085030936.1">
    <property type="nucleotide sequence ID" value="NZ_CP020772.1"/>
</dbReference>
<gene>
    <name evidence="1" type="ORF">HM131_17255</name>
</gene>
<organism evidence="1 2">
    <name type="scientific">Halobacillus mangrovi</name>
    <dbReference type="NCBI Taxonomy" id="402384"/>
    <lineage>
        <taxon>Bacteria</taxon>
        <taxon>Bacillati</taxon>
        <taxon>Bacillota</taxon>
        <taxon>Bacilli</taxon>
        <taxon>Bacillales</taxon>
        <taxon>Bacillaceae</taxon>
        <taxon>Halobacillus</taxon>
    </lineage>
</organism>
<dbReference type="Proteomes" id="UP000192527">
    <property type="component" value="Chromosome"/>
</dbReference>
<evidence type="ECO:0000313" key="1">
    <source>
        <dbReference type="EMBL" id="ARI78477.1"/>
    </source>
</evidence>
<dbReference type="STRING" id="402384.HM131_17255"/>
<dbReference type="KEGG" id="hmn:HM131_17255"/>
<dbReference type="EMBL" id="CP020772">
    <property type="protein sequence ID" value="ARI78477.1"/>
    <property type="molecule type" value="Genomic_DNA"/>
</dbReference>
<dbReference type="AlphaFoldDB" id="A0A1W5ZZ28"/>